<evidence type="ECO:0000256" key="3">
    <source>
        <dbReference type="ARBA" id="ARBA00022475"/>
    </source>
</evidence>
<dbReference type="Pfam" id="PF07690">
    <property type="entry name" value="MFS_1"/>
    <property type="match status" value="1"/>
</dbReference>
<feature type="transmembrane region" description="Helical" evidence="7">
    <location>
        <begin position="42"/>
        <end position="63"/>
    </location>
</feature>
<keyword evidence="5 7" id="KW-1133">Transmembrane helix</keyword>
<proteinExistence type="predicted"/>
<dbReference type="PANTHER" id="PTHR23517:SF3">
    <property type="entry name" value="INTEGRAL MEMBRANE TRANSPORT PROTEIN"/>
    <property type="match status" value="1"/>
</dbReference>
<gene>
    <name evidence="8" type="ORF">D7I46_09145</name>
</gene>
<evidence type="ECO:0000256" key="7">
    <source>
        <dbReference type="SAM" id="Phobius"/>
    </source>
</evidence>
<dbReference type="CDD" id="cd17329">
    <property type="entry name" value="MFS_MdtH_MDR_like"/>
    <property type="match status" value="1"/>
</dbReference>
<comment type="subcellular location">
    <subcellularLocation>
        <location evidence="1">Cell membrane</location>
        <topology evidence="1">Multi-pass membrane protein</topology>
    </subcellularLocation>
</comment>
<keyword evidence="9" id="KW-1185">Reference proteome</keyword>
<keyword evidence="4 7" id="KW-0812">Transmembrane</keyword>
<dbReference type="Proteomes" id="UP000269374">
    <property type="component" value="Chromosome"/>
</dbReference>
<dbReference type="Gene3D" id="1.20.1250.20">
    <property type="entry name" value="MFS general substrate transporter like domains"/>
    <property type="match status" value="1"/>
</dbReference>
<dbReference type="GO" id="GO:0022857">
    <property type="term" value="F:transmembrane transporter activity"/>
    <property type="evidence" value="ECO:0007669"/>
    <property type="project" value="InterPro"/>
</dbReference>
<feature type="transmembrane region" description="Helical" evidence="7">
    <location>
        <begin position="75"/>
        <end position="93"/>
    </location>
</feature>
<evidence type="ECO:0000313" key="8">
    <source>
        <dbReference type="EMBL" id="AYG01249.1"/>
    </source>
</evidence>
<evidence type="ECO:0000256" key="5">
    <source>
        <dbReference type="ARBA" id="ARBA00022989"/>
    </source>
</evidence>
<evidence type="ECO:0000256" key="6">
    <source>
        <dbReference type="ARBA" id="ARBA00023136"/>
    </source>
</evidence>
<feature type="transmembrane region" description="Helical" evidence="7">
    <location>
        <begin position="293"/>
        <end position="310"/>
    </location>
</feature>
<feature type="transmembrane region" description="Helical" evidence="7">
    <location>
        <begin position="105"/>
        <end position="129"/>
    </location>
</feature>
<dbReference type="InterPro" id="IPR011701">
    <property type="entry name" value="MFS"/>
</dbReference>
<feature type="transmembrane region" description="Helical" evidence="7">
    <location>
        <begin position="167"/>
        <end position="187"/>
    </location>
</feature>
<keyword evidence="2" id="KW-0813">Transport</keyword>
<sequence>MKDFFELSRNIKLRIIMTFIGVLTFSTIGSSMTIYYNQHMGASLTGLLLIISSVLSFLVGIWSGHFTDIHGRKPTMMIGALTSTFGAALATFANSPVLFNPWLTFVGLVASSFGWGFFNSGASAMLVDITTTKTRKVVFSLNYWVLNIGVALGSGISGWLFRDHLFMLLSIVVTGDIINLLIVKFLIVETFDPAHHAEHQQTNIFKAYLQVSKDRTFMLYLLATLFITMLFTQPDYFLPVHLSGNAFHTSHIFGVEIYGQRMLTIMAVTNTICVVLFMSFFRKQTNKWSNRRGFAIGAILMGLGWAMAVWSNNVLFEFLAAVLNVGGELIFVPFEQSLRADMMNPEQIGTYTGAFSAIQPMAQVICGALVSFSPLYGSMGMGIILLVVTSLGVLPGLVSIRRYERGAR</sequence>
<evidence type="ECO:0000256" key="1">
    <source>
        <dbReference type="ARBA" id="ARBA00004651"/>
    </source>
</evidence>
<accession>A0A387BIS2</accession>
<keyword evidence="3" id="KW-1003">Cell membrane</keyword>
<evidence type="ECO:0000256" key="4">
    <source>
        <dbReference type="ARBA" id="ARBA00022692"/>
    </source>
</evidence>
<protein>
    <submittedName>
        <fullName evidence="8">MFS transporter</fullName>
    </submittedName>
</protein>
<dbReference type="SUPFAM" id="SSF103473">
    <property type="entry name" value="MFS general substrate transporter"/>
    <property type="match status" value="1"/>
</dbReference>
<keyword evidence="6 7" id="KW-0472">Membrane</keyword>
<organism evidence="8 9">
    <name type="scientific">Lactococcus allomyrinae</name>
    <dbReference type="NCBI Taxonomy" id="2419773"/>
    <lineage>
        <taxon>Bacteria</taxon>
        <taxon>Bacillati</taxon>
        <taxon>Bacillota</taxon>
        <taxon>Bacilli</taxon>
        <taxon>Lactobacillales</taxon>
        <taxon>Streptococcaceae</taxon>
        <taxon>Lactococcus</taxon>
    </lineage>
</organism>
<dbReference type="AlphaFoldDB" id="A0A387BIS2"/>
<feature type="transmembrane region" description="Helical" evidence="7">
    <location>
        <begin position="217"/>
        <end position="238"/>
    </location>
</feature>
<name>A0A387BIS2_9LACT</name>
<feature type="transmembrane region" description="Helical" evidence="7">
    <location>
        <begin position="141"/>
        <end position="161"/>
    </location>
</feature>
<dbReference type="RefSeq" id="WP_120772623.1">
    <property type="nucleotide sequence ID" value="NZ_CP032627.1"/>
</dbReference>
<dbReference type="InterPro" id="IPR050171">
    <property type="entry name" value="MFS_Transporters"/>
</dbReference>
<feature type="transmembrane region" description="Helical" evidence="7">
    <location>
        <begin position="379"/>
        <end position="400"/>
    </location>
</feature>
<dbReference type="GO" id="GO:0005886">
    <property type="term" value="C:plasma membrane"/>
    <property type="evidence" value="ECO:0007669"/>
    <property type="project" value="UniProtKB-SubCell"/>
</dbReference>
<dbReference type="EMBL" id="CP032627">
    <property type="protein sequence ID" value="AYG01249.1"/>
    <property type="molecule type" value="Genomic_DNA"/>
</dbReference>
<dbReference type="InterPro" id="IPR036259">
    <property type="entry name" value="MFS_trans_sf"/>
</dbReference>
<feature type="transmembrane region" description="Helical" evidence="7">
    <location>
        <begin position="12"/>
        <end position="36"/>
    </location>
</feature>
<feature type="transmembrane region" description="Helical" evidence="7">
    <location>
        <begin position="258"/>
        <end position="281"/>
    </location>
</feature>
<evidence type="ECO:0000256" key="2">
    <source>
        <dbReference type="ARBA" id="ARBA00022448"/>
    </source>
</evidence>
<evidence type="ECO:0000313" key="9">
    <source>
        <dbReference type="Proteomes" id="UP000269374"/>
    </source>
</evidence>
<dbReference type="PANTHER" id="PTHR23517">
    <property type="entry name" value="RESISTANCE PROTEIN MDTM, PUTATIVE-RELATED-RELATED"/>
    <property type="match status" value="1"/>
</dbReference>
<dbReference type="KEGG" id="lact:D7I46_09145"/>
<reference evidence="8 9" key="1">
    <citation type="submission" date="2018-09" db="EMBL/GenBank/DDBJ databases">
        <title>Genome sequencing of strain 1JSPR-7.</title>
        <authorList>
            <person name="Heo J."/>
            <person name="Kim S.-J."/>
            <person name="Kwon S.-W."/>
        </authorList>
    </citation>
    <scope>NUCLEOTIDE SEQUENCE [LARGE SCALE GENOMIC DNA]</scope>
    <source>
        <strain evidence="8 9">1JSPR-7</strain>
    </source>
</reference>
<dbReference type="OrthoDB" id="9793283at2"/>